<evidence type="ECO:0000313" key="7">
    <source>
        <dbReference type="EMBL" id="ALU31000.1"/>
    </source>
</evidence>
<dbReference type="GO" id="GO:0008817">
    <property type="term" value="F:corrinoid adenosyltransferase activity"/>
    <property type="evidence" value="ECO:0007669"/>
    <property type="project" value="TreeGrafter"/>
</dbReference>
<dbReference type="GeneID" id="14552064"/>
<dbReference type="PANTHER" id="PTHR12213:SF0">
    <property type="entry name" value="CORRINOID ADENOSYLTRANSFERASE MMAB"/>
    <property type="match status" value="1"/>
</dbReference>
<dbReference type="AlphaFoldDB" id="A0A0U3GRS5"/>
<keyword evidence="2" id="KW-0547">Nucleotide-binding</keyword>
<dbReference type="RefSeq" id="WP_011278386.1">
    <property type="nucleotide sequence ID" value="NZ_BHWZ01000003.1"/>
</dbReference>
<organism evidence="7 8">
    <name type="scientific">Sulfolobus acidocaldarius</name>
    <dbReference type="NCBI Taxonomy" id="2285"/>
    <lineage>
        <taxon>Archaea</taxon>
        <taxon>Thermoproteota</taxon>
        <taxon>Thermoprotei</taxon>
        <taxon>Sulfolobales</taxon>
        <taxon>Sulfolobaceae</taxon>
        <taxon>Sulfolobus</taxon>
    </lineage>
</organism>
<dbReference type="Proteomes" id="UP000065473">
    <property type="component" value="Chromosome"/>
</dbReference>
<reference evidence="8 9" key="1">
    <citation type="submission" date="2015-12" db="EMBL/GenBank/DDBJ databases">
        <title>A stable core within a dynamic pangenome in Sulfolobus acidocaldarius.</title>
        <authorList>
            <person name="Anderson R."/>
            <person name="Kouris A."/>
            <person name="Seward C."/>
            <person name="Campbell K."/>
            <person name="Whitaker R."/>
        </authorList>
    </citation>
    <scope>NUCLEOTIDE SEQUENCE [LARGE SCALE GENOMIC DNA]</scope>
    <source>
        <strain evidence="6 9">GG12-C01-09</strain>
        <strain evidence="7 8">NG05B_CO5_07</strain>
    </source>
</reference>
<feature type="domain" description="Cobalamin adenosyltransferase-like" evidence="5">
    <location>
        <begin position="2"/>
        <end position="159"/>
    </location>
</feature>
<evidence type="ECO:0000313" key="8">
    <source>
        <dbReference type="Proteomes" id="UP000060043"/>
    </source>
</evidence>
<evidence type="ECO:0000256" key="3">
    <source>
        <dbReference type="ARBA" id="ARBA00022840"/>
    </source>
</evidence>
<dbReference type="EMBL" id="CP013695">
    <property type="protein sequence ID" value="ALU31000.1"/>
    <property type="molecule type" value="Genomic_DNA"/>
</dbReference>
<keyword evidence="4" id="KW-0175">Coiled coil</keyword>
<dbReference type="NCBIfam" id="TIGR00636">
    <property type="entry name" value="PduO_Nterm"/>
    <property type="match status" value="1"/>
</dbReference>
<dbReference type="Pfam" id="PF01923">
    <property type="entry name" value="Cob_adeno_trans"/>
    <property type="match status" value="1"/>
</dbReference>
<evidence type="ECO:0000256" key="4">
    <source>
        <dbReference type="SAM" id="Coils"/>
    </source>
</evidence>
<dbReference type="GO" id="GO:0005524">
    <property type="term" value="F:ATP binding"/>
    <property type="evidence" value="ECO:0007669"/>
    <property type="project" value="UniProtKB-KW"/>
</dbReference>
<proteinExistence type="predicted"/>
<evidence type="ECO:0000313" key="6">
    <source>
        <dbReference type="EMBL" id="ALU30283.1"/>
    </source>
</evidence>
<dbReference type="InterPro" id="IPR036451">
    <property type="entry name" value="CblAdoTrfase-like_sf"/>
</dbReference>
<feature type="coiled-coil region" evidence="4">
    <location>
        <begin position="121"/>
        <end position="148"/>
    </location>
</feature>
<keyword evidence="1 7" id="KW-0808">Transferase</keyword>
<dbReference type="Gene3D" id="1.20.1200.10">
    <property type="entry name" value="Cobalamin adenosyltransferase-like"/>
    <property type="match status" value="1"/>
</dbReference>
<gene>
    <name evidence="6" type="ORF">ATY89_10250</name>
    <name evidence="7" type="ORF">ATZ20_01805</name>
</gene>
<sequence>MFTRSGDDGKTSIVNKKVGKDSPVVELLGDIDELNSHIGYTITRLSWEDMKEDLQKIQVHLFEVGEDIASDSKKKKIDESYVKWIEERTIAYRKESGPVKLFVIPGGSEEASLLHITRTVCRRVERNMVRYSKELQELNKQNIVYLNRLSSLLFAMALVANKRKNVQEKYYDIGKFW</sequence>
<dbReference type="InterPro" id="IPR016030">
    <property type="entry name" value="CblAdoTrfase-like"/>
</dbReference>
<dbReference type="PANTHER" id="PTHR12213">
    <property type="entry name" value="CORRINOID ADENOSYLTRANSFERASE"/>
    <property type="match status" value="1"/>
</dbReference>
<keyword evidence="3" id="KW-0067">ATP-binding</keyword>
<dbReference type="EMBL" id="CP013694">
    <property type="protein sequence ID" value="ALU30283.1"/>
    <property type="molecule type" value="Genomic_DNA"/>
</dbReference>
<dbReference type="InterPro" id="IPR029499">
    <property type="entry name" value="PduO-typ"/>
</dbReference>
<dbReference type="OrthoDB" id="4665at2157"/>
<dbReference type="STRING" id="1435377.SUSAZ_07425"/>
<dbReference type="OMA" id="HQACTVV"/>
<dbReference type="SUPFAM" id="SSF89028">
    <property type="entry name" value="Cobalamin adenosyltransferase-like"/>
    <property type="match status" value="1"/>
</dbReference>
<evidence type="ECO:0000256" key="1">
    <source>
        <dbReference type="ARBA" id="ARBA00022679"/>
    </source>
</evidence>
<evidence type="ECO:0000259" key="5">
    <source>
        <dbReference type="Pfam" id="PF01923"/>
    </source>
</evidence>
<accession>A0A0U3GRS5</accession>
<protein>
    <submittedName>
        <fullName evidence="7">Cobalamin adenosyltransferase</fullName>
    </submittedName>
</protein>
<dbReference type="Proteomes" id="UP000060043">
    <property type="component" value="Chromosome"/>
</dbReference>
<evidence type="ECO:0000256" key="2">
    <source>
        <dbReference type="ARBA" id="ARBA00022741"/>
    </source>
</evidence>
<evidence type="ECO:0000313" key="9">
    <source>
        <dbReference type="Proteomes" id="UP000065473"/>
    </source>
</evidence>
<name>A0A0U3GRS5_9CREN</name>
<dbReference type="PaxDb" id="1435377-SUSAZ_07425"/>